<comment type="similarity">
    <text evidence="1">Belongs to the bacterial histone-like protein family.</text>
</comment>
<gene>
    <name evidence="4" type="ORF">G3256_09820</name>
</gene>
<reference evidence="4 5" key="1">
    <citation type="submission" date="2020-02" db="EMBL/GenBank/DDBJ databases">
        <title>Genome sequence of Roseobacter ponti.</title>
        <authorList>
            <person name="Hollensteiner J."/>
            <person name="Schneider D."/>
            <person name="Poehlein A."/>
            <person name="Daniel R."/>
        </authorList>
    </citation>
    <scope>NUCLEOTIDE SEQUENCE [LARGE SCALE GENOMIC DNA]</scope>
    <source>
        <strain evidence="4 5">DSM 106830</strain>
    </source>
</reference>
<dbReference type="AlphaFoldDB" id="A0A858SRY3"/>
<sequence length="128" mass="13900">MALAGKTTKKRTPRKTVTKPTTTSKPKAVATVETTADDIKVAPELRKKELIEKVVLRSGIRKRDAKPVIEAMLEELGMAVGEGRGLVLPPMGRLKIIRQKDTANGQVTVIRARRKAPVVVGLPEPVSD</sequence>
<evidence type="ECO:0000313" key="5">
    <source>
        <dbReference type="Proteomes" id="UP000503308"/>
    </source>
</evidence>
<dbReference type="EMBL" id="CP048788">
    <property type="protein sequence ID" value="QJF51435.1"/>
    <property type="molecule type" value="Genomic_DNA"/>
</dbReference>
<dbReference type="Pfam" id="PF00216">
    <property type="entry name" value="Bac_DNA_binding"/>
    <property type="match status" value="1"/>
</dbReference>
<evidence type="ECO:0000256" key="3">
    <source>
        <dbReference type="SAM" id="MobiDB-lite"/>
    </source>
</evidence>
<accession>A0A858SRY3</accession>
<evidence type="ECO:0000256" key="2">
    <source>
        <dbReference type="ARBA" id="ARBA00023125"/>
    </source>
</evidence>
<organism evidence="4 5">
    <name type="scientific">Roseobacter ponti</name>
    <dbReference type="NCBI Taxonomy" id="1891787"/>
    <lineage>
        <taxon>Bacteria</taxon>
        <taxon>Pseudomonadati</taxon>
        <taxon>Pseudomonadota</taxon>
        <taxon>Alphaproteobacteria</taxon>
        <taxon>Rhodobacterales</taxon>
        <taxon>Roseobacteraceae</taxon>
        <taxon>Roseobacter</taxon>
    </lineage>
</organism>
<proteinExistence type="inferred from homology"/>
<dbReference type="GO" id="GO:0030527">
    <property type="term" value="F:structural constituent of chromatin"/>
    <property type="evidence" value="ECO:0007669"/>
    <property type="project" value="InterPro"/>
</dbReference>
<dbReference type="GO" id="GO:0003677">
    <property type="term" value="F:DNA binding"/>
    <property type="evidence" value="ECO:0007669"/>
    <property type="project" value="UniProtKB-KW"/>
</dbReference>
<dbReference type="SUPFAM" id="SSF47729">
    <property type="entry name" value="IHF-like DNA-binding proteins"/>
    <property type="match status" value="1"/>
</dbReference>
<evidence type="ECO:0000313" key="4">
    <source>
        <dbReference type="EMBL" id="QJF51435.1"/>
    </source>
</evidence>
<feature type="compositionally biased region" description="Low complexity" evidence="3">
    <location>
        <begin position="18"/>
        <end position="29"/>
    </location>
</feature>
<dbReference type="InterPro" id="IPR000119">
    <property type="entry name" value="Hist_DNA-bd"/>
</dbReference>
<dbReference type="RefSeq" id="WP_169640651.1">
    <property type="nucleotide sequence ID" value="NZ_CP048788.1"/>
</dbReference>
<keyword evidence="2 4" id="KW-0238">DNA-binding</keyword>
<keyword evidence="5" id="KW-1185">Reference proteome</keyword>
<dbReference type="Gene3D" id="4.10.520.10">
    <property type="entry name" value="IHF-like DNA-binding proteins"/>
    <property type="match status" value="1"/>
</dbReference>
<dbReference type="InterPro" id="IPR010992">
    <property type="entry name" value="IHF-like_DNA-bd_dom_sf"/>
</dbReference>
<protein>
    <submittedName>
        <fullName evidence="4">DNA-binding protein</fullName>
    </submittedName>
</protein>
<dbReference type="Proteomes" id="UP000503308">
    <property type="component" value="Chromosome"/>
</dbReference>
<evidence type="ECO:0000256" key="1">
    <source>
        <dbReference type="ARBA" id="ARBA00010529"/>
    </source>
</evidence>
<name>A0A858SRY3_9RHOB</name>
<feature type="compositionally biased region" description="Basic residues" evidence="3">
    <location>
        <begin position="7"/>
        <end position="17"/>
    </location>
</feature>
<feature type="region of interest" description="Disordered" evidence="3">
    <location>
        <begin position="1"/>
        <end position="29"/>
    </location>
</feature>
<dbReference type="KEGG" id="rpon:G3256_09820"/>